<organism evidence="2 3">
    <name type="scientific">Gryllus longicercus</name>
    <dbReference type="NCBI Taxonomy" id="2509291"/>
    <lineage>
        <taxon>Eukaryota</taxon>
        <taxon>Metazoa</taxon>
        <taxon>Ecdysozoa</taxon>
        <taxon>Arthropoda</taxon>
        <taxon>Hexapoda</taxon>
        <taxon>Insecta</taxon>
        <taxon>Pterygota</taxon>
        <taxon>Neoptera</taxon>
        <taxon>Polyneoptera</taxon>
        <taxon>Orthoptera</taxon>
        <taxon>Ensifera</taxon>
        <taxon>Gryllidea</taxon>
        <taxon>Grylloidea</taxon>
        <taxon>Gryllidae</taxon>
        <taxon>Gryllinae</taxon>
        <taxon>Gryllus</taxon>
    </lineage>
</organism>
<feature type="compositionally biased region" description="Low complexity" evidence="1">
    <location>
        <begin position="179"/>
        <end position="188"/>
    </location>
</feature>
<feature type="region of interest" description="Disordered" evidence="1">
    <location>
        <begin position="110"/>
        <end position="202"/>
    </location>
</feature>
<evidence type="ECO:0000313" key="3">
    <source>
        <dbReference type="Proteomes" id="UP001378592"/>
    </source>
</evidence>
<dbReference type="EMBL" id="JAZDUA010000397">
    <property type="protein sequence ID" value="KAK7793211.1"/>
    <property type="molecule type" value="Genomic_DNA"/>
</dbReference>
<sequence length="256" mass="27488">MAQNYLAFCITPEIGLRFSSCRSVVRPTATFCGAAHPPLPVAHAPPPTRAPGCPLPPFAAARRRRRFCGGAGAVGPTARRCGRLMPLCVYPRVFRPQSIVSVPRRNFARVRPRAVPRPAPGDRRKKPQRAARQGGAERGGEGPGGAGLAAAAPRDQPRQKSDRVAAPASEPAPAPPTAADPVVFRPASAPAPPPLPPRSAHPLVNKLPEVYLPQGELQLRRPQASACRSHQSTRGRRDSVLVGTRERFFRARRVDP</sequence>
<feature type="region of interest" description="Disordered" evidence="1">
    <location>
        <begin position="221"/>
        <end position="240"/>
    </location>
</feature>
<name>A0AAN9VE36_9ORTH</name>
<comment type="caution">
    <text evidence="2">The sequence shown here is derived from an EMBL/GenBank/DDBJ whole genome shotgun (WGS) entry which is preliminary data.</text>
</comment>
<evidence type="ECO:0000313" key="2">
    <source>
        <dbReference type="EMBL" id="KAK7793211.1"/>
    </source>
</evidence>
<accession>A0AAN9VE36</accession>
<gene>
    <name evidence="2" type="ORF">R5R35_009163</name>
</gene>
<reference evidence="2 3" key="1">
    <citation type="submission" date="2024-03" db="EMBL/GenBank/DDBJ databases">
        <title>The genome assembly and annotation of the cricket Gryllus longicercus Weissman &amp; Gray.</title>
        <authorList>
            <person name="Szrajer S."/>
            <person name="Gray D."/>
            <person name="Ylla G."/>
        </authorList>
    </citation>
    <scope>NUCLEOTIDE SEQUENCE [LARGE SCALE GENOMIC DNA]</scope>
    <source>
        <strain evidence="2">DAG 2021-001</strain>
        <tissue evidence="2">Whole body minus gut</tissue>
    </source>
</reference>
<proteinExistence type="predicted"/>
<evidence type="ECO:0000256" key="1">
    <source>
        <dbReference type="SAM" id="MobiDB-lite"/>
    </source>
</evidence>
<feature type="compositionally biased region" description="Pro residues" evidence="1">
    <location>
        <begin position="189"/>
        <end position="199"/>
    </location>
</feature>
<dbReference type="Proteomes" id="UP001378592">
    <property type="component" value="Unassembled WGS sequence"/>
</dbReference>
<keyword evidence="3" id="KW-1185">Reference proteome</keyword>
<dbReference type="AlphaFoldDB" id="A0AAN9VE36"/>
<protein>
    <submittedName>
        <fullName evidence="2">Uncharacterized protein</fullName>
    </submittedName>
</protein>